<keyword evidence="3 6" id="KW-0812">Transmembrane</keyword>
<comment type="similarity">
    <text evidence="2">Belongs to the UPF0382 family.</text>
</comment>
<accession>A0A1H8I137</accession>
<organism evidence="7 8">
    <name type="scientific">Nitrosomonas marina</name>
    <dbReference type="NCBI Taxonomy" id="917"/>
    <lineage>
        <taxon>Bacteria</taxon>
        <taxon>Pseudomonadati</taxon>
        <taxon>Pseudomonadota</taxon>
        <taxon>Betaproteobacteria</taxon>
        <taxon>Nitrosomonadales</taxon>
        <taxon>Nitrosomonadaceae</taxon>
        <taxon>Nitrosomonas</taxon>
    </lineage>
</organism>
<evidence type="ECO:0000313" key="7">
    <source>
        <dbReference type="EMBL" id="SEN62430.1"/>
    </source>
</evidence>
<dbReference type="PANTHER" id="PTHR43461:SF1">
    <property type="entry name" value="TRANSMEMBRANE PROTEIN 256"/>
    <property type="match status" value="1"/>
</dbReference>
<feature type="transmembrane region" description="Helical" evidence="6">
    <location>
        <begin position="47"/>
        <end position="64"/>
    </location>
</feature>
<name>A0A1H8I137_9PROT</name>
<reference evidence="7 8" key="1">
    <citation type="submission" date="2016-10" db="EMBL/GenBank/DDBJ databases">
        <authorList>
            <person name="de Groot N.N."/>
        </authorList>
    </citation>
    <scope>NUCLEOTIDE SEQUENCE [LARGE SCALE GENOMIC DNA]</scope>
    <source>
        <strain evidence="7 8">Nm22</strain>
    </source>
</reference>
<feature type="transmembrane region" description="Helical" evidence="6">
    <location>
        <begin position="97"/>
        <end position="121"/>
    </location>
</feature>
<keyword evidence="5 6" id="KW-0472">Membrane</keyword>
<dbReference type="OrthoDB" id="9802121at2"/>
<comment type="subcellular location">
    <subcellularLocation>
        <location evidence="1">Membrane</location>
        <topology evidence="1">Multi-pass membrane protein</topology>
    </subcellularLocation>
</comment>
<dbReference type="STRING" id="917.SAMN05216326_1445"/>
<gene>
    <name evidence="7" type="ORF">SAMN05216325_12817</name>
</gene>
<evidence type="ECO:0000256" key="4">
    <source>
        <dbReference type="ARBA" id="ARBA00022989"/>
    </source>
</evidence>
<dbReference type="AlphaFoldDB" id="A0A1H8I137"/>
<evidence type="ECO:0000313" key="8">
    <source>
        <dbReference type="Proteomes" id="UP000199459"/>
    </source>
</evidence>
<keyword evidence="4 6" id="KW-1133">Transmembrane helix</keyword>
<proteinExistence type="inferred from homology"/>
<evidence type="ECO:0000256" key="3">
    <source>
        <dbReference type="ARBA" id="ARBA00022692"/>
    </source>
</evidence>
<dbReference type="Pfam" id="PF04241">
    <property type="entry name" value="DUF423"/>
    <property type="match status" value="1"/>
</dbReference>
<dbReference type="PANTHER" id="PTHR43461">
    <property type="entry name" value="TRANSMEMBRANE PROTEIN 256"/>
    <property type="match status" value="1"/>
</dbReference>
<evidence type="ECO:0000256" key="1">
    <source>
        <dbReference type="ARBA" id="ARBA00004141"/>
    </source>
</evidence>
<feature type="transmembrane region" description="Helical" evidence="6">
    <location>
        <begin position="71"/>
        <end position="91"/>
    </location>
</feature>
<sequence length="128" mass="14216">MPKPFLLLGAINTFICIALGAFGAHGLKSVLTDDMQTIFHTGLQYHLYHSFGLLIIGLLLIHYAKSRLIELSGWLMLLGIILFSFNLYLLSLTEIRAFGIITPFGGFSYIVSWVVLAIALWKDSPSVD</sequence>
<dbReference type="Proteomes" id="UP000199459">
    <property type="component" value="Unassembled WGS sequence"/>
</dbReference>
<evidence type="ECO:0000256" key="2">
    <source>
        <dbReference type="ARBA" id="ARBA00009694"/>
    </source>
</evidence>
<dbReference type="InterPro" id="IPR006696">
    <property type="entry name" value="DUF423"/>
</dbReference>
<dbReference type="EMBL" id="FOCP01000028">
    <property type="protein sequence ID" value="SEN62430.1"/>
    <property type="molecule type" value="Genomic_DNA"/>
</dbReference>
<evidence type="ECO:0000256" key="6">
    <source>
        <dbReference type="SAM" id="Phobius"/>
    </source>
</evidence>
<dbReference type="GO" id="GO:0005886">
    <property type="term" value="C:plasma membrane"/>
    <property type="evidence" value="ECO:0007669"/>
    <property type="project" value="TreeGrafter"/>
</dbReference>
<protein>
    <submittedName>
        <fullName evidence="7">Uncharacterized membrane protein YgdD, TMEM256/DUF423 family</fullName>
    </submittedName>
</protein>
<evidence type="ECO:0000256" key="5">
    <source>
        <dbReference type="ARBA" id="ARBA00023136"/>
    </source>
</evidence>
<dbReference type="RefSeq" id="WP_090634370.1">
    <property type="nucleotide sequence ID" value="NZ_FOCP01000028.1"/>
</dbReference>